<dbReference type="AlphaFoldDB" id="A0A3S3PG45"/>
<gene>
    <name evidence="1" type="ORF">B4U79_05091</name>
</gene>
<accession>A0A3S3PG45</accession>
<keyword evidence="2" id="KW-1185">Reference proteome</keyword>
<protein>
    <submittedName>
        <fullName evidence="1">Uncharacterized protein</fullName>
    </submittedName>
</protein>
<dbReference type="STRING" id="1965070.A0A3S3PG45"/>
<evidence type="ECO:0000313" key="2">
    <source>
        <dbReference type="Proteomes" id="UP000285301"/>
    </source>
</evidence>
<dbReference type="Proteomes" id="UP000285301">
    <property type="component" value="Unassembled WGS sequence"/>
</dbReference>
<reference evidence="1 2" key="1">
    <citation type="journal article" date="2018" name="Gigascience">
        <title>Genomes of trombidid mites reveal novel predicted allergens and laterally-transferred genes associated with secondary metabolism.</title>
        <authorList>
            <person name="Dong X."/>
            <person name="Chaisiri K."/>
            <person name="Xia D."/>
            <person name="Armstrong S.D."/>
            <person name="Fang Y."/>
            <person name="Donnelly M.J."/>
            <person name="Kadowaki T."/>
            <person name="McGarry J.W."/>
            <person name="Darby A.C."/>
            <person name="Makepeace B.L."/>
        </authorList>
    </citation>
    <scope>NUCLEOTIDE SEQUENCE [LARGE SCALE GENOMIC DNA]</scope>
    <source>
        <strain evidence="1">UoL-WK</strain>
    </source>
</reference>
<evidence type="ECO:0000313" key="1">
    <source>
        <dbReference type="EMBL" id="RWS11723.1"/>
    </source>
</evidence>
<dbReference type="OrthoDB" id="9992480at2759"/>
<proteinExistence type="predicted"/>
<sequence>MALVLFLQREAFQPEQPQILDEHITPESKFTFVDFVPSVIKRSSTAVITTAEVEYHTFRVMVETANLWLQRNVQWEVVNCETVILLYKYNDRGSYYELKPNDSTFYIYGSEKNNVLRALRLWIKKRIEVVDKDVSEICQVINYMDVIPLNKDDGDFSGSKFENLDELIDRVNTTIIKNNGIEGRIITIETLQCEAGIDWKVDPEVSLSSLSTKNIYILRIFYEQGIVDFVPRHISGGGFFRKPKFESLSEVMSRATKWLANNSTLNFKNAQSVDIKLKSLTALDTKTMSYTEHGDYLRIFRIAFTKPFIEPNIDEAGSSSSSIATEPTPIYLASKLFMASKKHETIRDIGLKIEDWANQTLKADSQSNKSDGNETQPVRVLGAETVEVFCKTDDNDKERAVDDTFQYNRFGTKNGYLFMTFRVYFDIGYQGYARISGASRE</sequence>
<name>A0A3S3PG45_9ACAR</name>
<organism evidence="1 2">
    <name type="scientific">Dinothrombium tinctorium</name>
    <dbReference type="NCBI Taxonomy" id="1965070"/>
    <lineage>
        <taxon>Eukaryota</taxon>
        <taxon>Metazoa</taxon>
        <taxon>Ecdysozoa</taxon>
        <taxon>Arthropoda</taxon>
        <taxon>Chelicerata</taxon>
        <taxon>Arachnida</taxon>
        <taxon>Acari</taxon>
        <taxon>Acariformes</taxon>
        <taxon>Trombidiformes</taxon>
        <taxon>Prostigmata</taxon>
        <taxon>Anystina</taxon>
        <taxon>Parasitengona</taxon>
        <taxon>Trombidioidea</taxon>
        <taxon>Trombidiidae</taxon>
        <taxon>Dinothrombium</taxon>
    </lineage>
</organism>
<dbReference type="EMBL" id="NCKU01001592">
    <property type="protein sequence ID" value="RWS11723.1"/>
    <property type="molecule type" value="Genomic_DNA"/>
</dbReference>
<comment type="caution">
    <text evidence="1">The sequence shown here is derived from an EMBL/GenBank/DDBJ whole genome shotgun (WGS) entry which is preliminary data.</text>
</comment>